<dbReference type="GO" id="GO:0016747">
    <property type="term" value="F:acyltransferase activity, transferring groups other than amino-acyl groups"/>
    <property type="evidence" value="ECO:0007669"/>
    <property type="project" value="InterPro"/>
</dbReference>
<dbReference type="InterPro" id="IPR050879">
    <property type="entry name" value="Acyltransferase_3"/>
</dbReference>
<dbReference type="EMBL" id="JACHGG010000002">
    <property type="protein sequence ID" value="MBB6059189.1"/>
    <property type="molecule type" value="Genomic_DNA"/>
</dbReference>
<comment type="caution">
    <text evidence="3">The sequence shown here is derived from an EMBL/GenBank/DDBJ whole genome shotgun (WGS) entry which is preliminary data.</text>
</comment>
<organism evidence="3 4">
    <name type="scientific">Hymenobacter luteus</name>
    <dbReference type="NCBI Taxonomy" id="1411122"/>
    <lineage>
        <taxon>Bacteria</taxon>
        <taxon>Pseudomonadati</taxon>
        <taxon>Bacteroidota</taxon>
        <taxon>Cytophagia</taxon>
        <taxon>Cytophagales</taxon>
        <taxon>Hymenobacteraceae</taxon>
        <taxon>Hymenobacter</taxon>
    </lineage>
</organism>
<dbReference type="GO" id="GO:0016020">
    <property type="term" value="C:membrane"/>
    <property type="evidence" value="ECO:0007669"/>
    <property type="project" value="TreeGrafter"/>
</dbReference>
<dbReference type="Proteomes" id="UP000532746">
    <property type="component" value="Unassembled WGS sequence"/>
</dbReference>
<feature type="transmembrane region" description="Helical" evidence="1">
    <location>
        <begin position="255"/>
        <end position="276"/>
    </location>
</feature>
<evidence type="ECO:0000259" key="2">
    <source>
        <dbReference type="Pfam" id="PF01757"/>
    </source>
</evidence>
<dbReference type="InterPro" id="IPR002656">
    <property type="entry name" value="Acyl_transf_3_dom"/>
</dbReference>
<evidence type="ECO:0000313" key="3">
    <source>
        <dbReference type="EMBL" id="MBB6059189.1"/>
    </source>
</evidence>
<dbReference type="AlphaFoldDB" id="A0A7W9T1R2"/>
<proteinExistence type="predicted"/>
<dbReference type="RefSeq" id="WP_183402679.1">
    <property type="nucleotide sequence ID" value="NZ_JACHGG010000002.1"/>
</dbReference>
<keyword evidence="1" id="KW-0472">Membrane</keyword>
<dbReference type="PANTHER" id="PTHR23028">
    <property type="entry name" value="ACETYLTRANSFERASE"/>
    <property type="match status" value="1"/>
</dbReference>
<evidence type="ECO:0000256" key="1">
    <source>
        <dbReference type="SAM" id="Phobius"/>
    </source>
</evidence>
<keyword evidence="1" id="KW-0812">Transmembrane</keyword>
<feature type="domain" description="Acyltransferase 3" evidence="2">
    <location>
        <begin position="252"/>
        <end position="403"/>
    </location>
</feature>
<sequence>MTAYTTGQPHPKRHFEFNLEALRGFAALVVVISHCLGFSKVLNGSERSGLWTYDLPGHLAVLVFFILSGYVIGLATKVPLTWATAVPYLKKRFIRLYPIYITGILLALLISDKTYSATEILSNALFLQRVTADPMYEIGVNWSLNYEVLFYILFIPISVYNINPIHIFFSALLFGLFFQLILPIQLLAMYGFGFCFWTVGLWLAKTDVTSRAHTSRYTLAGLLCVMLSFGSLNFIKEVMEYTLHTDTMRGVQSHYSVLNIMPSDFSYFPLGILLITYFTNKRIKHNKLLMITILATPLLYLLLQIYSSTKRPIDIDSRVVAYIFYLIGIILLFIESRSKSYKEKTLPAPMIKLGSISYGIYLIHFIIIILIGRIDFINKTNTAFILRTSVAIVSTIVAAYILERKLHPLVVKQLRKTPFFNTL</sequence>
<keyword evidence="1" id="KW-1133">Transmembrane helix</keyword>
<feature type="transmembrane region" description="Helical" evidence="1">
    <location>
        <begin position="216"/>
        <end position="235"/>
    </location>
</feature>
<feature type="transmembrane region" description="Helical" evidence="1">
    <location>
        <begin position="59"/>
        <end position="82"/>
    </location>
</feature>
<keyword evidence="4" id="KW-1185">Reference proteome</keyword>
<feature type="transmembrane region" description="Helical" evidence="1">
    <location>
        <begin position="21"/>
        <end position="39"/>
    </location>
</feature>
<feature type="transmembrane region" description="Helical" evidence="1">
    <location>
        <begin position="288"/>
        <end position="307"/>
    </location>
</feature>
<dbReference type="PANTHER" id="PTHR23028:SF53">
    <property type="entry name" value="ACYL_TRANSF_3 DOMAIN-CONTAINING PROTEIN"/>
    <property type="match status" value="1"/>
</dbReference>
<protein>
    <submittedName>
        <fullName evidence="3">Peptidoglycan/LPS O-acetylase OafA/YrhL</fullName>
    </submittedName>
</protein>
<feature type="transmembrane region" description="Helical" evidence="1">
    <location>
        <begin position="384"/>
        <end position="402"/>
    </location>
</feature>
<feature type="domain" description="Acyltransferase 3" evidence="2">
    <location>
        <begin position="18"/>
        <end position="236"/>
    </location>
</feature>
<accession>A0A7W9T1R2</accession>
<feature type="transmembrane region" description="Helical" evidence="1">
    <location>
        <begin position="94"/>
        <end position="111"/>
    </location>
</feature>
<feature type="transmembrane region" description="Helical" evidence="1">
    <location>
        <begin position="355"/>
        <end position="372"/>
    </location>
</feature>
<gene>
    <name evidence="3" type="ORF">HNQ93_002035</name>
</gene>
<name>A0A7W9T1R2_9BACT</name>
<dbReference type="Pfam" id="PF01757">
    <property type="entry name" value="Acyl_transf_3"/>
    <property type="match status" value="2"/>
</dbReference>
<evidence type="ECO:0000313" key="4">
    <source>
        <dbReference type="Proteomes" id="UP000532746"/>
    </source>
</evidence>
<feature type="transmembrane region" description="Helical" evidence="1">
    <location>
        <begin position="187"/>
        <end position="204"/>
    </location>
</feature>
<reference evidence="3 4" key="1">
    <citation type="submission" date="2020-08" db="EMBL/GenBank/DDBJ databases">
        <title>Genomic Encyclopedia of Type Strains, Phase IV (KMG-IV): sequencing the most valuable type-strain genomes for metagenomic binning, comparative biology and taxonomic classification.</title>
        <authorList>
            <person name="Goeker M."/>
        </authorList>
    </citation>
    <scope>NUCLEOTIDE SEQUENCE [LARGE SCALE GENOMIC DNA]</scope>
    <source>
        <strain evidence="3 4">DSM 26718</strain>
    </source>
</reference>
<feature type="transmembrane region" description="Helical" evidence="1">
    <location>
        <begin position="319"/>
        <end position="334"/>
    </location>
</feature>
<dbReference type="GO" id="GO:0000271">
    <property type="term" value="P:polysaccharide biosynthetic process"/>
    <property type="evidence" value="ECO:0007669"/>
    <property type="project" value="TreeGrafter"/>
</dbReference>